<dbReference type="Proteomes" id="UP001066276">
    <property type="component" value="Chromosome 9"/>
</dbReference>
<evidence type="ECO:0000313" key="2">
    <source>
        <dbReference type="EMBL" id="KAJ1107684.1"/>
    </source>
</evidence>
<dbReference type="PANTHER" id="PTHR45913:SF5">
    <property type="entry name" value="GENERAL TRANSCRIPTION FACTOR II-I REPEAT DOMAIN-CONTAINING PROTEIN 2A-LIKE PROTEIN"/>
    <property type="match status" value="1"/>
</dbReference>
<comment type="caution">
    <text evidence="2">The sequence shown here is derived from an EMBL/GenBank/DDBJ whole genome shotgun (WGS) entry which is preliminary data.</text>
</comment>
<sequence>MVGHDRGFVSLLKKKLTGQPVIDYHCIIHQEVLCAKLKHGELNNLLKLAVKIVNFICAKALNHRLFKAMLQDSEAEYTDLLMHTEVRWLSKGKALERFIALLPEIEHFANSRGQTFPKLKDVKWLLMLHFLSDLFAQFNALNLMLQGKQQLVWSMMNGIYSFESKLVLFKEQLDVADFTHFPKLLAVTHRFPNAQEMLPTLNLGACLEAISGEIKRQFSQFRTFTPLFRLVQNPWMVSARNLDAVELIVVKRPQAQMELIDMQLNSALEASFLGQAPEEFWNTVPSDKFPVLFTVAQKIICIFEEPFLNNERLVKTMFKPIKVLFTGRLSDNAAPDSPELRTQLFVCDVDEGLASFQGNEDPGTHLGNPDIRVPKNTKREDGLGARRAGEEEEDEQNADREQQETGDKRKVGNEVPPKTTGHPGKKKEVEPRALRHVAGGTWLPKCAEMERNIMKLWTWQ</sequence>
<evidence type="ECO:0000256" key="1">
    <source>
        <dbReference type="SAM" id="MobiDB-lite"/>
    </source>
</evidence>
<organism evidence="2 3">
    <name type="scientific">Pleurodeles waltl</name>
    <name type="common">Iberian ribbed newt</name>
    <dbReference type="NCBI Taxonomy" id="8319"/>
    <lineage>
        <taxon>Eukaryota</taxon>
        <taxon>Metazoa</taxon>
        <taxon>Chordata</taxon>
        <taxon>Craniata</taxon>
        <taxon>Vertebrata</taxon>
        <taxon>Euteleostomi</taxon>
        <taxon>Amphibia</taxon>
        <taxon>Batrachia</taxon>
        <taxon>Caudata</taxon>
        <taxon>Salamandroidea</taxon>
        <taxon>Salamandridae</taxon>
        <taxon>Pleurodelinae</taxon>
        <taxon>Pleurodeles</taxon>
    </lineage>
</organism>
<proteinExistence type="predicted"/>
<dbReference type="AlphaFoldDB" id="A0AAV7MWZ3"/>
<name>A0AAV7MWZ3_PLEWA</name>
<keyword evidence="3" id="KW-1185">Reference proteome</keyword>
<dbReference type="EMBL" id="JANPWB010000013">
    <property type="protein sequence ID" value="KAJ1107684.1"/>
    <property type="molecule type" value="Genomic_DNA"/>
</dbReference>
<gene>
    <name evidence="2" type="ORF">NDU88_005073</name>
</gene>
<reference evidence="2" key="1">
    <citation type="journal article" date="2022" name="bioRxiv">
        <title>Sequencing and chromosome-scale assembly of the giantPleurodeles waltlgenome.</title>
        <authorList>
            <person name="Brown T."/>
            <person name="Elewa A."/>
            <person name="Iarovenko S."/>
            <person name="Subramanian E."/>
            <person name="Araus A.J."/>
            <person name="Petzold A."/>
            <person name="Susuki M."/>
            <person name="Suzuki K.-i.T."/>
            <person name="Hayashi T."/>
            <person name="Toyoda A."/>
            <person name="Oliveira C."/>
            <person name="Osipova E."/>
            <person name="Leigh N.D."/>
            <person name="Simon A."/>
            <person name="Yun M.H."/>
        </authorList>
    </citation>
    <scope>NUCLEOTIDE SEQUENCE</scope>
    <source>
        <strain evidence="2">20211129_DDA</strain>
        <tissue evidence="2">Liver</tissue>
    </source>
</reference>
<feature type="compositionally biased region" description="Basic and acidic residues" evidence="1">
    <location>
        <begin position="377"/>
        <end position="389"/>
    </location>
</feature>
<dbReference type="PANTHER" id="PTHR45913">
    <property type="entry name" value="EPM2A-INTERACTING PROTEIN 1"/>
    <property type="match status" value="1"/>
</dbReference>
<protein>
    <submittedName>
        <fullName evidence="2">Uncharacterized protein</fullName>
    </submittedName>
</protein>
<feature type="region of interest" description="Disordered" evidence="1">
    <location>
        <begin position="356"/>
        <end position="433"/>
    </location>
</feature>
<accession>A0AAV7MWZ3</accession>
<feature type="compositionally biased region" description="Basic and acidic residues" evidence="1">
    <location>
        <begin position="397"/>
        <end position="412"/>
    </location>
</feature>
<evidence type="ECO:0000313" key="3">
    <source>
        <dbReference type="Proteomes" id="UP001066276"/>
    </source>
</evidence>